<name>A0A430AUC8_9ENTE</name>
<dbReference type="InterPro" id="IPR050624">
    <property type="entry name" value="HTH-type_Tx_Regulator"/>
</dbReference>
<keyword evidence="1 2" id="KW-0238">DNA-binding</keyword>
<dbReference type="PANTHER" id="PTHR43479:SF11">
    <property type="entry name" value="ACREF_ENVCD OPERON REPRESSOR-RELATED"/>
    <property type="match status" value="1"/>
</dbReference>
<dbReference type="SUPFAM" id="SSF46689">
    <property type="entry name" value="Homeodomain-like"/>
    <property type="match status" value="1"/>
</dbReference>
<dbReference type="PROSITE" id="PS50977">
    <property type="entry name" value="HTH_TETR_2"/>
    <property type="match status" value="1"/>
</dbReference>
<keyword evidence="5" id="KW-1185">Reference proteome</keyword>
<dbReference type="Proteomes" id="UP000288028">
    <property type="component" value="Unassembled WGS sequence"/>
</dbReference>
<sequence length="221" mass="25383">MNVKVMRMKHRNFDETREKIINAAARLFVQKGWEKISIQNIVDEVGDISRGAFYHHFKTKNDVIEAVTIELFDNRPDQAMLIFHETENALERFREVLRYSLTTPSKYGVMASLNHLVKTPEFLFKLYTDGKEYSSPQIEQLIEAGNKDGSMNVPYPKATAEALALLFNFWLTIDISELSRIEYQERVNVLKTISNSLGLNVVDSGLESDLVTVYDSVNKNK</sequence>
<evidence type="ECO:0000313" key="5">
    <source>
        <dbReference type="Proteomes" id="UP000288028"/>
    </source>
</evidence>
<feature type="domain" description="HTH tetR-type" evidence="3">
    <location>
        <begin position="14"/>
        <end position="75"/>
    </location>
</feature>
<feature type="DNA-binding region" description="H-T-H motif" evidence="2">
    <location>
        <begin position="38"/>
        <end position="57"/>
    </location>
</feature>
<proteinExistence type="predicted"/>
<evidence type="ECO:0000313" key="4">
    <source>
        <dbReference type="EMBL" id="RSU11656.1"/>
    </source>
</evidence>
<evidence type="ECO:0000256" key="2">
    <source>
        <dbReference type="PROSITE-ProRule" id="PRU00335"/>
    </source>
</evidence>
<dbReference type="InterPro" id="IPR001647">
    <property type="entry name" value="HTH_TetR"/>
</dbReference>
<dbReference type="PANTHER" id="PTHR43479">
    <property type="entry name" value="ACREF/ENVCD OPERON REPRESSOR-RELATED"/>
    <property type="match status" value="1"/>
</dbReference>
<dbReference type="OrthoDB" id="9814200at2"/>
<accession>A0A430AUC8</accession>
<gene>
    <name evidence="4" type="ORF">CBF28_11890</name>
</gene>
<dbReference type="Gene3D" id="1.10.357.10">
    <property type="entry name" value="Tetracycline Repressor, domain 2"/>
    <property type="match status" value="1"/>
</dbReference>
<dbReference type="AlphaFoldDB" id="A0A430AUC8"/>
<evidence type="ECO:0000256" key="1">
    <source>
        <dbReference type="ARBA" id="ARBA00023125"/>
    </source>
</evidence>
<comment type="caution">
    <text evidence="4">The sequence shown here is derived from an EMBL/GenBank/DDBJ whole genome shotgun (WGS) entry which is preliminary data.</text>
</comment>
<organism evidence="4 5">
    <name type="scientific">Vagococcus carniphilus</name>
    <dbReference type="NCBI Taxonomy" id="218144"/>
    <lineage>
        <taxon>Bacteria</taxon>
        <taxon>Bacillati</taxon>
        <taxon>Bacillota</taxon>
        <taxon>Bacilli</taxon>
        <taxon>Lactobacillales</taxon>
        <taxon>Enterococcaceae</taxon>
        <taxon>Vagococcus</taxon>
    </lineage>
</organism>
<dbReference type="Pfam" id="PF00440">
    <property type="entry name" value="TetR_N"/>
    <property type="match status" value="1"/>
</dbReference>
<dbReference type="InterPro" id="IPR009057">
    <property type="entry name" value="Homeodomain-like_sf"/>
</dbReference>
<dbReference type="GO" id="GO:0003677">
    <property type="term" value="F:DNA binding"/>
    <property type="evidence" value="ECO:0007669"/>
    <property type="project" value="UniProtKB-UniRule"/>
</dbReference>
<evidence type="ECO:0000259" key="3">
    <source>
        <dbReference type="PROSITE" id="PS50977"/>
    </source>
</evidence>
<reference evidence="4 5" key="1">
    <citation type="submission" date="2017-05" db="EMBL/GenBank/DDBJ databases">
        <title>Vagococcus spp. assemblies.</title>
        <authorList>
            <person name="Gulvik C.A."/>
        </authorList>
    </citation>
    <scope>NUCLEOTIDE SEQUENCE [LARGE SCALE GENOMIC DNA]</scope>
    <source>
        <strain evidence="4 5">SS1714</strain>
    </source>
</reference>
<protein>
    <recommendedName>
        <fullName evidence="3">HTH tetR-type domain-containing protein</fullName>
    </recommendedName>
</protein>
<dbReference type="EMBL" id="NGKB01000013">
    <property type="protein sequence ID" value="RSU11656.1"/>
    <property type="molecule type" value="Genomic_DNA"/>
</dbReference>